<protein>
    <submittedName>
        <fullName evidence="1">Uncharacterized protein</fullName>
    </submittedName>
</protein>
<evidence type="ECO:0000313" key="1">
    <source>
        <dbReference type="EMBL" id="KAJ8676031.1"/>
    </source>
</evidence>
<accession>A0ACC2NZL6</accession>
<proteinExistence type="predicted"/>
<reference evidence="1" key="1">
    <citation type="submission" date="2023-04" db="EMBL/GenBank/DDBJ databases">
        <title>A chromosome-level genome assembly of the parasitoid wasp Eretmocerus hayati.</title>
        <authorList>
            <person name="Zhong Y."/>
            <person name="Liu S."/>
            <person name="Liu Y."/>
        </authorList>
    </citation>
    <scope>NUCLEOTIDE SEQUENCE</scope>
    <source>
        <strain evidence="1">ZJU_SS_LIU_2023</strain>
    </source>
</reference>
<organism evidence="1 2">
    <name type="scientific">Eretmocerus hayati</name>
    <dbReference type="NCBI Taxonomy" id="131215"/>
    <lineage>
        <taxon>Eukaryota</taxon>
        <taxon>Metazoa</taxon>
        <taxon>Ecdysozoa</taxon>
        <taxon>Arthropoda</taxon>
        <taxon>Hexapoda</taxon>
        <taxon>Insecta</taxon>
        <taxon>Pterygota</taxon>
        <taxon>Neoptera</taxon>
        <taxon>Endopterygota</taxon>
        <taxon>Hymenoptera</taxon>
        <taxon>Apocrita</taxon>
        <taxon>Proctotrupomorpha</taxon>
        <taxon>Chalcidoidea</taxon>
        <taxon>Aphelinidae</taxon>
        <taxon>Aphelininae</taxon>
        <taxon>Eretmocerus</taxon>
    </lineage>
</organism>
<sequence>MHTDIQDIEFVPGALCMTLEFDEDSDMKLDIRTLNRYFTNVEELEFVRPGNPTVKTVNFDSGGFAILRKGISKYSVVSSKSEIVLKEKELLFKQGPPNGGDKLLELDENEDYSYEEIKSKLIDLFLIVRTRGYFENAFIEVDSNSDFIICTKRLYGDKPKGFWGFYKKVMGEKKNRLEIQDKLVQRLRRSASCKNSQEARVETVFHQEITKILPQSHESPTVSKPKIPLTPKPVPNSADNAVSDKNVKMKTHAREESSKVMEPLIDLSNSNISDQNVSPNKLDCGVSPDKIDLLMNLGSYDDRVRKACNSDKLISFQAELTKPKQVLQNNDRALKER</sequence>
<dbReference type="Proteomes" id="UP001239111">
    <property type="component" value="Chromosome 2"/>
</dbReference>
<comment type="caution">
    <text evidence="1">The sequence shown here is derived from an EMBL/GenBank/DDBJ whole genome shotgun (WGS) entry which is preliminary data.</text>
</comment>
<name>A0ACC2NZL6_9HYME</name>
<evidence type="ECO:0000313" key="2">
    <source>
        <dbReference type="Proteomes" id="UP001239111"/>
    </source>
</evidence>
<gene>
    <name evidence="1" type="ORF">QAD02_011817</name>
</gene>
<keyword evidence="2" id="KW-1185">Reference proteome</keyword>
<dbReference type="EMBL" id="CM056742">
    <property type="protein sequence ID" value="KAJ8676031.1"/>
    <property type="molecule type" value="Genomic_DNA"/>
</dbReference>